<evidence type="ECO:0000313" key="3">
    <source>
        <dbReference type="EMBL" id="OQO03153.1"/>
    </source>
</evidence>
<dbReference type="EMBL" id="NAJO01000025">
    <property type="protein sequence ID" value="OQO03153.1"/>
    <property type="molecule type" value="Genomic_DNA"/>
</dbReference>
<dbReference type="OrthoDB" id="60858at2759"/>
<protein>
    <recommendedName>
        <fullName evidence="5">EXPERA domain-containing protein</fullName>
    </recommendedName>
</protein>
<evidence type="ECO:0000256" key="1">
    <source>
        <dbReference type="SAM" id="MobiDB-lite"/>
    </source>
</evidence>
<feature type="region of interest" description="Disordered" evidence="1">
    <location>
        <begin position="1"/>
        <end position="85"/>
    </location>
</feature>
<comment type="caution">
    <text evidence="3">The sequence shown here is derived from an EMBL/GenBank/DDBJ whole genome shotgun (WGS) entry which is preliminary data.</text>
</comment>
<keyword evidence="4" id="KW-1185">Reference proteome</keyword>
<proteinExistence type="predicted"/>
<evidence type="ECO:0008006" key="5">
    <source>
        <dbReference type="Google" id="ProtNLM"/>
    </source>
</evidence>
<reference evidence="4" key="1">
    <citation type="submission" date="2017-03" db="EMBL/GenBank/DDBJ databases">
        <title>Genomes of endolithic fungi from Antarctica.</title>
        <authorList>
            <person name="Coleine C."/>
            <person name="Masonjones S."/>
            <person name="Stajich J.E."/>
        </authorList>
    </citation>
    <scope>NUCLEOTIDE SEQUENCE [LARGE SCALE GENOMIC DNA]</scope>
    <source>
        <strain evidence="4">CCFEE 5527</strain>
    </source>
</reference>
<keyword evidence="2" id="KW-0812">Transmembrane</keyword>
<feature type="transmembrane region" description="Helical" evidence="2">
    <location>
        <begin position="93"/>
        <end position="114"/>
    </location>
</feature>
<dbReference type="PANTHER" id="PTHR37919">
    <property type="entry name" value="PROTEIN CBG05606"/>
    <property type="match status" value="1"/>
</dbReference>
<sequence>MVATRNHPKPFVATSTLDPEPTPKPSPSKRTTRSSVVPEDKSQSPPKMSLPSTLTSLAPSSSTSPIKSRTLTTLPPRSTPTARARWSHTPSNLTLLWLAISLPLVLWDTGYILLRPHTLPGHWLHAPIWTPYELYGRVDMVYSPAAYWNGLGFTGAQGTVNLIETAMYGVYLYIVYAYGKSEARQGRGAPEKEKLGVLGKLGEARTLEGREAAVAVLIGYSCFVLTFAKTVLYMLNEAYSGFEGVGHNDVLSLIFLWIIPNGSWIVLPLYFGYVFGAEIVQGLDAATGADKKRS</sequence>
<accession>A0A1V8SVI3</accession>
<keyword evidence="2" id="KW-1133">Transmembrane helix</keyword>
<feature type="transmembrane region" description="Helical" evidence="2">
    <location>
        <begin position="212"/>
        <end position="234"/>
    </location>
</feature>
<evidence type="ECO:0000256" key="2">
    <source>
        <dbReference type="SAM" id="Phobius"/>
    </source>
</evidence>
<keyword evidence="2" id="KW-0472">Membrane</keyword>
<dbReference type="InParanoid" id="A0A1V8SVI3"/>
<dbReference type="Proteomes" id="UP000192596">
    <property type="component" value="Unassembled WGS sequence"/>
</dbReference>
<feature type="compositionally biased region" description="Low complexity" evidence="1">
    <location>
        <begin position="49"/>
        <end position="84"/>
    </location>
</feature>
<feature type="transmembrane region" description="Helical" evidence="2">
    <location>
        <begin position="254"/>
        <end position="275"/>
    </location>
</feature>
<feature type="transmembrane region" description="Helical" evidence="2">
    <location>
        <begin position="158"/>
        <end position="178"/>
    </location>
</feature>
<evidence type="ECO:0000313" key="4">
    <source>
        <dbReference type="Proteomes" id="UP000192596"/>
    </source>
</evidence>
<organism evidence="3 4">
    <name type="scientific">Cryoendolithus antarcticus</name>
    <dbReference type="NCBI Taxonomy" id="1507870"/>
    <lineage>
        <taxon>Eukaryota</taxon>
        <taxon>Fungi</taxon>
        <taxon>Dikarya</taxon>
        <taxon>Ascomycota</taxon>
        <taxon>Pezizomycotina</taxon>
        <taxon>Dothideomycetes</taxon>
        <taxon>Dothideomycetidae</taxon>
        <taxon>Cladosporiales</taxon>
        <taxon>Cladosporiaceae</taxon>
        <taxon>Cryoendolithus</taxon>
    </lineage>
</organism>
<dbReference type="STRING" id="1507870.A0A1V8SVI3"/>
<gene>
    <name evidence="3" type="ORF">B0A48_11408</name>
</gene>
<name>A0A1V8SVI3_9PEZI</name>
<dbReference type="PANTHER" id="PTHR37919:SF2">
    <property type="entry name" value="EXPERA DOMAIN-CONTAINING PROTEIN"/>
    <property type="match status" value="1"/>
</dbReference>
<dbReference type="AlphaFoldDB" id="A0A1V8SVI3"/>